<feature type="domain" description="RING-type" evidence="9">
    <location>
        <begin position="77"/>
        <end position="117"/>
    </location>
</feature>
<dbReference type="Pfam" id="PF00097">
    <property type="entry name" value="zf-C3HC4"/>
    <property type="match status" value="1"/>
</dbReference>
<dbReference type="SMART" id="SM00184">
    <property type="entry name" value="RING"/>
    <property type="match status" value="1"/>
</dbReference>
<dbReference type="InterPro" id="IPR011042">
    <property type="entry name" value="6-blade_b-propeller_TolB-like"/>
</dbReference>
<name>A0A4C1T8V3_EUMVA</name>
<evidence type="ECO:0000259" key="9">
    <source>
        <dbReference type="PROSITE" id="PS50089"/>
    </source>
</evidence>
<feature type="repeat" description="NHL" evidence="6">
    <location>
        <begin position="536"/>
        <end position="566"/>
    </location>
</feature>
<dbReference type="InterPro" id="IPR001258">
    <property type="entry name" value="NHL_repeat"/>
</dbReference>
<dbReference type="PANTHER" id="PTHR24104">
    <property type="entry name" value="E3 UBIQUITIN-PROTEIN LIGASE NHLRC1-RELATED"/>
    <property type="match status" value="1"/>
</dbReference>
<keyword evidence="2" id="KW-0677">Repeat</keyword>
<dbReference type="SUPFAM" id="SSF57850">
    <property type="entry name" value="RING/U-box"/>
    <property type="match status" value="1"/>
</dbReference>
<dbReference type="PROSITE" id="PS51125">
    <property type="entry name" value="NHL"/>
    <property type="match status" value="2"/>
</dbReference>
<dbReference type="GO" id="GO:0043161">
    <property type="term" value="P:proteasome-mediated ubiquitin-dependent protein catabolic process"/>
    <property type="evidence" value="ECO:0007669"/>
    <property type="project" value="TreeGrafter"/>
</dbReference>
<comment type="caution">
    <text evidence="10">The sequence shown here is derived from an EMBL/GenBank/DDBJ whole genome shotgun (WGS) entry which is preliminary data.</text>
</comment>
<dbReference type="InterPro" id="IPR017907">
    <property type="entry name" value="Znf_RING_CS"/>
</dbReference>
<dbReference type="CDD" id="cd05819">
    <property type="entry name" value="NHL"/>
    <property type="match status" value="1"/>
</dbReference>
<evidence type="ECO:0000256" key="2">
    <source>
        <dbReference type="ARBA" id="ARBA00022737"/>
    </source>
</evidence>
<keyword evidence="3 5" id="KW-0863">Zinc-finger</keyword>
<dbReference type="GO" id="GO:0008270">
    <property type="term" value="F:zinc ion binding"/>
    <property type="evidence" value="ECO:0007669"/>
    <property type="project" value="UniProtKB-KW"/>
</dbReference>
<keyword evidence="11" id="KW-1185">Reference proteome</keyword>
<evidence type="ECO:0000256" key="4">
    <source>
        <dbReference type="ARBA" id="ARBA00022833"/>
    </source>
</evidence>
<gene>
    <name evidence="10" type="primary">Trim3</name>
    <name evidence="10" type="ORF">EVAR_81109_1</name>
</gene>
<dbReference type="PANTHER" id="PTHR24104:SF20">
    <property type="entry name" value="RING-TYPE DOMAIN-CONTAINING PROTEIN"/>
    <property type="match status" value="1"/>
</dbReference>
<evidence type="ECO:0000256" key="1">
    <source>
        <dbReference type="ARBA" id="ARBA00022723"/>
    </source>
</evidence>
<keyword evidence="4" id="KW-0862">Zinc</keyword>
<dbReference type="Gene3D" id="2.120.10.30">
    <property type="entry name" value="TolB, C-terminal domain"/>
    <property type="match status" value="3"/>
</dbReference>
<protein>
    <submittedName>
        <fullName evidence="10">Tripartite motif-containing protein 3</fullName>
    </submittedName>
</protein>
<dbReference type="OrthoDB" id="654191at2759"/>
<dbReference type="GO" id="GO:0000209">
    <property type="term" value="P:protein polyubiquitination"/>
    <property type="evidence" value="ECO:0007669"/>
    <property type="project" value="TreeGrafter"/>
</dbReference>
<feature type="repeat" description="NHL" evidence="6">
    <location>
        <begin position="574"/>
        <end position="614"/>
    </location>
</feature>
<keyword evidence="1" id="KW-0479">Metal-binding</keyword>
<evidence type="ECO:0000256" key="5">
    <source>
        <dbReference type="PROSITE-ProRule" id="PRU00175"/>
    </source>
</evidence>
<accession>A0A4C1T8V3</accession>
<dbReference type="Pfam" id="PF01436">
    <property type="entry name" value="NHL"/>
    <property type="match status" value="1"/>
</dbReference>
<evidence type="ECO:0000313" key="11">
    <source>
        <dbReference type="Proteomes" id="UP000299102"/>
    </source>
</evidence>
<evidence type="ECO:0000256" key="7">
    <source>
        <dbReference type="SAM" id="Coils"/>
    </source>
</evidence>
<feature type="coiled-coil region" evidence="7">
    <location>
        <begin position="220"/>
        <end position="276"/>
    </location>
</feature>
<proteinExistence type="predicted"/>
<reference evidence="10 11" key="1">
    <citation type="journal article" date="2019" name="Commun. Biol.">
        <title>The bagworm genome reveals a unique fibroin gene that provides high tensile strength.</title>
        <authorList>
            <person name="Kono N."/>
            <person name="Nakamura H."/>
            <person name="Ohtoshi R."/>
            <person name="Tomita M."/>
            <person name="Numata K."/>
            <person name="Arakawa K."/>
        </authorList>
    </citation>
    <scope>NUCLEOTIDE SEQUENCE [LARGE SCALE GENOMIC DNA]</scope>
</reference>
<evidence type="ECO:0000313" key="10">
    <source>
        <dbReference type="EMBL" id="GBP09847.1"/>
    </source>
</evidence>
<dbReference type="STRING" id="151549.A0A4C1T8V3"/>
<dbReference type="SUPFAM" id="SSF101898">
    <property type="entry name" value="NHL repeat"/>
    <property type="match status" value="1"/>
</dbReference>
<dbReference type="GO" id="GO:0061630">
    <property type="term" value="F:ubiquitin protein ligase activity"/>
    <property type="evidence" value="ECO:0007669"/>
    <property type="project" value="TreeGrafter"/>
</dbReference>
<dbReference type="InterPro" id="IPR001841">
    <property type="entry name" value="Znf_RING"/>
</dbReference>
<dbReference type="GO" id="GO:0005634">
    <property type="term" value="C:nucleus"/>
    <property type="evidence" value="ECO:0007669"/>
    <property type="project" value="UniProtKB-ARBA"/>
</dbReference>
<sequence length="658" mass="74062">MAEKVKRKPTLALFKRTNSSKVNEDLTTPRSPRPTAMKFDLLNSPRTLHTPPVLKAKNLAEVPRRISTGGIQDLVRCPLCLEILNNPKMLPCQHTFCFPCLTVYVADLKSFECPTCRTNTEVTSQSFLVDLPSNLYIDSLLLLVRPEPDSTNRQNDTPPGTPTRAGNNMDMLEPGVRCSQCRTMCVNTNITCCNHCKQNFCKLCWSQHLDDMQIQIGSILKQLESTSVKLQHKVENYKDRFEHLLEQIDAAAQEKINEIIASKDKIVSELQELQRNGDLSALALRTSLNEAKMVATKAMSKEGTTKDTDRIIVFMNLHQNALQLISDVTKWDTEKVVFDKDNFCIELDGASPLEAESDDPLPAVVRGNNPLESEDDLVLHYRSRNFVPHYTWRKTSRPAGVATSPWTNHLYICGLDAHNVLVVERTQARIIARLVCDEMLCPVHIAFMKSLGEIYITDKWKHCVHVFSKDGEYLRSFGQKGTDNAQHLIYVVDTGNDRVQVLHSDGKYVGQIGIVTKQRAINRNNVWQTEEVTCTELNAPTSIAVTNDRIIILDSGNRRVKIYNKQDKTKILEFGSLGHRKGQFRQPEVLAVEPLGFIVVGDSGNSRVQIFKPTGQLVRVFGGLGTEPGKFGWISGIHVTKQLDIIISDTKNHTVNFM</sequence>
<dbReference type="Proteomes" id="UP000299102">
    <property type="component" value="Unassembled WGS sequence"/>
</dbReference>
<evidence type="ECO:0000256" key="8">
    <source>
        <dbReference type="SAM" id="MobiDB-lite"/>
    </source>
</evidence>
<dbReference type="EMBL" id="BGZK01000037">
    <property type="protein sequence ID" value="GBP09847.1"/>
    <property type="molecule type" value="Genomic_DNA"/>
</dbReference>
<dbReference type="PROSITE" id="PS00518">
    <property type="entry name" value="ZF_RING_1"/>
    <property type="match status" value="1"/>
</dbReference>
<feature type="compositionally biased region" description="Polar residues" evidence="8">
    <location>
        <begin position="149"/>
        <end position="158"/>
    </location>
</feature>
<dbReference type="InterPro" id="IPR013083">
    <property type="entry name" value="Znf_RING/FYVE/PHD"/>
</dbReference>
<dbReference type="InterPro" id="IPR018957">
    <property type="entry name" value="Znf_C3HC4_RING-type"/>
</dbReference>
<dbReference type="InterPro" id="IPR050952">
    <property type="entry name" value="TRIM-NHL_E3_ligases"/>
</dbReference>
<evidence type="ECO:0000256" key="3">
    <source>
        <dbReference type="ARBA" id="ARBA00022771"/>
    </source>
</evidence>
<dbReference type="AlphaFoldDB" id="A0A4C1T8V3"/>
<organism evidence="10 11">
    <name type="scientific">Eumeta variegata</name>
    <name type="common">Bagworm moth</name>
    <name type="synonym">Eumeta japonica</name>
    <dbReference type="NCBI Taxonomy" id="151549"/>
    <lineage>
        <taxon>Eukaryota</taxon>
        <taxon>Metazoa</taxon>
        <taxon>Ecdysozoa</taxon>
        <taxon>Arthropoda</taxon>
        <taxon>Hexapoda</taxon>
        <taxon>Insecta</taxon>
        <taxon>Pterygota</taxon>
        <taxon>Neoptera</taxon>
        <taxon>Endopterygota</taxon>
        <taxon>Lepidoptera</taxon>
        <taxon>Glossata</taxon>
        <taxon>Ditrysia</taxon>
        <taxon>Tineoidea</taxon>
        <taxon>Psychidae</taxon>
        <taxon>Oiketicinae</taxon>
        <taxon>Eumeta</taxon>
    </lineage>
</organism>
<feature type="region of interest" description="Disordered" evidence="8">
    <location>
        <begin position="147"/>
        <end position="168"/>
    </location>
</feature>
<dbReference type="PROSITE" id="PS50089">
    <property type="entry name" value="ZF_RING_2"/>
    <property type="match status" value="1"/>
</dbReference>
<keyword evidence="7" id="KW-0175">Coiled coil</keyword>
<evidence type="ECO:0000256" key="6">
    <source>
        <dbReference type="PROSITE-ProRule" id="PRU00504"/>
    </source>
</evidence>
<dbReference type="Gene3D" id="3.30.40.10">
    <property type="entry name" value="Zinc/RING finger domain, C3HC4 (zinc finger)"/>
    <property type="match status" value="1"/>
</dbReference>